<dbReference type="PROSITE" id="PS51123">
    <property type="entry name" value="OMPA_2"/>
    <property type="match status" value="1"/>
</dbReference>
<keyword evidence="4" id="KW-0449">Lipoprotein</keyword>
<feature type="domain" description="OmpA-like" evidence="3">
    <location>
        <begin position="102"/>
        <end position="223"/>
    </location>
</feature>
<dbReference type="AlphaFoldDB" id="A0A1Q2HM06"/>
<dbReference type="OrthoDB" id="9815217at2"/>
<dbReference type="Pfam" id="PF00691">
    <property type="entry name" value="OmpA"/>
    <property type="match status" value="1"/>
</dbReference>
<dbReference type="InterPro" id="IPR006665">
    <property type="entry name" value="OmpA-like"/>
</dbReference>
<evidence type="ECO:0000256" key="1">
    <source>
        <dbReference type="PROSITE-ProRule" id="PRU00473"/>
    </source>
</evidence>
<evidence type="ECO:0000313" key="5">
    <source>
        <dbReference type="Proteomes" id="UP000188273"/>
    </source>
</evidence>
<dbReference type="PRINTS" id="PR01023">
    <property type="entry name" value="NAFLGMOTY"/>
</dbReference>
<dbReference type="PANTHER" id="PTHR30329:SF21">
    <property type="entry name" value="LIPOPROTEIN YIAD-RELATED"/>
    <property type="match status" value="1"/>
</dbReference>
<keyword evidence="5" id="KW-1185">Reference proteome</keyword>
<dbReference type="CDD" id="cd07185">
    <property type="entry name" value="OmpA_C-like"/>
    <property type="match status" value="1"/>
</dbReference>
<feature type="coiled-coil region" evidence="2">
    <location>
        <begin position="21"/>
        <end position="83"/>
    </location>
</feature>
<dbReference type="GO" id="GO:0016020">
    <property type="term" value="C:membrane"/>
    <property type="evidence" value="ECO:0007669"/>
    <property type="project" value="UniProtKB-UniRule"/>
</dbReference>
<dbReference type="Proteomes" id="UP000188273">
    <property type="component" value="Chromosome"/>
</dbReference>
<sequence length="223" mass="24517" precursor="true">MKSALLKLSVLAVAAMVLSGCTDWKKKYEGLNVQYENLQGRYDNCMSSLDEASAAKSSLSSELQSKENEIAELQSKIEDLNQTPEDATGFGEDYDVEFDADKGTITVTLQNTILFAPGKASLKSTRNADLNHIYSVIQSEYAGKEIDVVGHTDSDPIRKSDWDDNWELSAQRALSVLRYLTDQGIPDSKIRAVACGESRPVASNATSSGKQKNRRVEIVVNMK</sequence>
<accession>A0A1Q2HM06</accession>
<keyword evidence="1" id="KW-0472">Membrane</keyword>
<gene>
    <name evidence="4" type="primary">yiaD</name>
    <name evidence="4" type="ORF">L21SP3_00061</name>
</gene>
<name>A0A1Q2HM06_9BACT</name>
<dbReference type="InterPro" id="IPR036737">
    <property type="entry name" value="OmpA-like_sf"/>
</dbReference>
<evidence type="ECO:0000256" key="2">
    <source>
        <dbReference type="SAM" id="Coils"/>
    </source>
</evidence>
<dbReference type="PROSITE" id="PS51257">
    <property type="entry name" value="PROKAR_LIPOPROTEIN"/>
    <property type="match status" value="1"/>
</dbReference>
<evidence type="ECO:0000313" key="4">
    <source>
        <dbReference type="EMBL" id="AQQ08285.1"/>
    </source>
</evidence>
<proteinExistence type="predicted"/>
<dbReference type="Gene3D" id="3.30.1330.60">
    <property type="entry name" value="OmpA-like domain"/>
    <property type="match status" value="1"/>
</dbReference>
<reference evidence="5" key="1">
    <citation type="submission" date="2017-02" db="EMBL/GenBank/DDBJ databases">
        <title>Comparative genomics and description of representatives of a novel lineage of planctomycetes thriving in anoxic sediments.</title>
        <authorList>
            <person name="Spring S."/>
            <person name="Bunk B."/>
            <person name="Sproer C."/>
            <person name="Klenk H.-P."/>
        </authorList>
    </citation>
    <scope>NUCLEOTIDE SEQUENCE [LARGE SCALE GENOMIC DNA]</scope>
    <source>
        <strain evidence="5">L21-RPul-D3</strain>
    </source>
</reference>
<organism evidence="4 5">
    <name type="scientific">Sedimentisphaera cyanobacteriorum</name>
    <dbReference type="NCBI Taxonomy" id="1940790"/>
    <lineage>
        <taxon>Bacteria</taxon>
        <taxon>Pseudomonadati</taxon>
        <taxon>Planctomycetota</taxon>
        <taxon>Phycisphaerae</taxon>
        <taxon>Sedimentisphaerales</taxon>
        <taxon>Sedimentisphaeraceae</taxon>
        <taxon>Sedimentisphaera</taxon>
    </lineage>
</organism>
<dbReference type="RefSeq" id="WP_077538413.1">
    <property type="nucleotide sequence ID" value="NZ_CP019633.1"/>
</dbReference>
<dbReference type="EMBL" id="CP019633">
    <property type="protein sequence ID" value="AQQ08285.1"/>
    <property type="molecule type" value="Genomic_DNA"/>
</dbReference>
<evidence type="ECO:0000259" key="3">
    <source>
        <dbReference type="PROSITE" id="PS51123"/>
    </source>
</evidence>
<protein>
    <submittedName>
        <fullName evidence="4">Inner membrane lipoprotein YiaD</fullName>
    </submittedName>
</protein>
<dbReference type="STRING" id="1940790.L21SP3_00061"/>
<dbReference type="PANTHER" id="PTHR30329">
    <property type="entry name" value="STATOR ELEMENT OF FLAGELLAR MOTOR COMPLEX"/>
    <property type="match status" value="1"/>
</dbReference>
<dbReference type="SUPFAM" id="SSF103088">
    <property type="entry name" value="OmpA-like"/>
    <property type="match status" value="1"/>
</dbReference>
<dbReference type="KEGG" id="pbu:L21SP3_00061"/>
<dbReference type="InterPro" id="IPR050330">
    <property type="entry name" value="Bact_OuterMem_StrucFunc"/>
</dbReference>
<keyword evidence="2" id="KW-0175">Coiled coil</keyword>